<evidence type="ECO:0000313" key="3">
    <source>
        <dbReference type="Proteomes" id="UP000034875"/>
    </source>
</evidence>
<organism evidence="2 3">
    <name type="scientific">candidate division CPR1 bacterium GW2011_GWA2_42_17</name>
    <dbReference type="NCBI Taxonomy" id="1618341"/>
    <lineage>
        <taxon>Bacteria</taxon>
        <taxon>candidate division CPR1</taxon>
    </lineage>
</organism>
<name>A0A0G0YYB2_9BACT</name>
<reference evidence="2 3" key="1">
    <citation type="journal article" date="2015" name="Nature">
        <title>rRNA introns, odd ribosomes, and small enigmatic genomes across a large radiation of phyla.</title>
        <authorList>
            <person name="Brown C.T."/>
            <person name="Hug L.A."/>
            <person name="Thomas B.C."/>
            <person name="Sharon I."/>
            <person name="Castelle C.J."/>
            <person name="Singh A."/>
            <person name="Wilkins M.J."/>
            <person name="Williams K.H."/>
            <person name="Banfield J.F."/>
        </authorList>
    </citation>
    <scope>NUCLEOTIDE SEQUENCE [LARGE SCALE GENOMIC DNA]</scope>
</reference>
<comment type="caution">
    <text evidence="2">The sequence shown here is derived from an EMBL/GenBank/DDBJ whole genome shotgun (WGS) entry which is preliminary data.</text>
</comment>
<feature type="transmembrane region" description="Helical" evidence="1">
    <location>
        <begin position="7"/>
        <end position="27"/>
    </location>
</feature>
<sequence length="127" mass="14931">MYKHERVVIGAIIIGGLVALLFAFPYLGKAIRDPLKLQTRTVETLDEKEAREFKDLKGKDTDADTLTDYDEIYVWNTSAYLAVMRQVEIWVRRLICIHQQHKTQFLETALVWVEFCHPCHQTKFENF</sequence>
<proteinExistence type="predicted"/>
<gene>
    <name evidence="2" type="ORF">UV05_C0053G0005</name>
</gene>
<keyword evidence="1" id="KW-0812">Transmembrane</keyword>
<accession>A0A0G0YYB2</accession>
<evidence type="ECO:0000313" key="2">
    <source>
        <dbReference type="EMBL" id="KKS41574.1"/>
    </source>
</evidence>
<dbReference type="Proteomes" id="UP000034875">
    <property type="component" value="Unassembled WGS sequence"/>
</dbReference>
<keyword evidence="1" id="KW-0472">Membrane</keyword>
<dbReference type="EMBL" id="LCCZ01000053">
    <property type="protein sequence ID" value="KKS41574.1"/>
    <property type="molecule type" value="Genomic_DNA"/>
</dbReference>
<keyword evidence="1" id="KW-1133">Transmembrane helix</keyword>
<protein>
    <submittedName>
        <fullName evidence="2">Uncharacterized protein</fullName>
    </submittedName>
</protein>
<dbReference type="AlphaFoldDB" id="A0A0G0YYB2"/>
<evidence type="ECO:0000256" key="1">
    <source>
        <dbReference type="SAM" id="Phobius"/>
    </source>
</evidence>